<protein>
    <submittedName>
        <fullName evidence="1">Uncharacterized protein</fullName>
    </submittedName>
</protein>
<evidence type="ECO:0000313" key="1">
    <source>
        <dbReference type="EMBL" id="ABG08705.1"/>
    </source>
</evidence>
<dbReference type="AlphaFoldDB" id="A0A5Q5BK25"/>
<name>A0A5Q5BK25_MYCSS</name>
<dbReference type="KEGG" id="mmc:Mmcs_2597"/>
<sequence>MAGFKMNPNFEREFARQFNAQLQKVFDSVYSRHAGQAVEEVKAALKREAGRIGLTLDDAKLTELATAISAGTRLKVRAA</sequence>
<proteinExistence type="predicted"/>
<dbReference type="EMBL" id="CP000384">
    <property type="protein sequence ID" value="ABG08705.1"/>
    <property type="molecule type" value="Genomic_DNA"/>
</dbReference>
<accession>A0A5Q5BK25</accession>
<reference evidence="1" key="1">
    <citation type="submission" date="2006-06" db="EMBL/GenBank/DDBJ databases">
        <title>Complete sequence of chromosome of Mycobacterium sp. MCS.</title>
        <authorList>
            <consortium name="US DOE Joint Genome Institute"/>
            <person name="Copeland A."/>
            <person name="Lucas S."/>
            <person name="Lapidus A."/>
            <person name="Barry K."/>
            <person name="Detter J.C."/>
            <person name="Glavina del Rio T."/>
            <person name="Hammon N."/>
            <person name="Israni S."/>
            <person name="Dalin E."/>
            <person name="Tice H."/>
            <person name="Pitluck S."/>
            <person name="Martinez M."/>
            <person name="Schmutz J."/>
            <person name="Larimer F."/>
            <person name="Land M."/>
            <person name="Hauser L."/>
            <person name="Kyrpides N."/>
            <person name="Kim E."/>
            <person name="Miller C.D."/>
            <person name="Hughes J.E."/>
            <person name="Anderson A.J."/>
            <person name="Sims R.C."/>
            <person name="Richardson P."/>
        </authorList>
    </citation>
    <scope>NUCLEOTIDE SEQUENCE [LARGE SCALE GENOMIC DNA]</scope>
    <source>
        <strain evidence="1">MCS</strain>
    </source>
</reference>
<gene>
    <name evidence="1" type="ordered locus">Mmcs_2597</name>
</gene>
<organism evidence="1">
    <name type="scientific">Mycobacterium sp. (strain MCS)</name>
    <dbReference type="NCBI Taxonomy" id="164756"/>
    <lineage>
        <taxon>Bacteria</taxon>
        <taxon>Bacillati</taxon>
        <taxon>Actinomycetota</taxon>
        <taxon>Actinomycetes</taxon>
        <taxon>Mycobacteriales</taxon>
        <taxon>Mycobacteriaceae</taxon>
        <taxon>Mycobacterium</taxon>
    </lineage>
</organism>